<proteinExistence type="inferred from homology"/>
<comment type="pathway">
    <text evidence="10">Cell wall biogenesis; peptidoglycan biosynthesis.</text>
</comment>
<name>A0A098EGS4_ANAPH</name>
<keyword evidence="10 11" id="KW-0813">Transport</keyword>
<dbReference type="InterPro" id="IPR051050">
    <property type="entry name" value="Lipid_II_flippase_MurJ/MviN"/>
</dbReference>
<feature type="transmembrane region" description="Helical" evidence="10">
    <location>
        <begin position="266"/>
        <end position="285"/>
    </location>
</feature>
<dbReference type="HAMAP" id="MF_02078">
    <property type="entry name" value="MurJ_MviN"/>
    <property type="match status" value="1"/>
</dbReference>
<dbReference type="GO" id="GO:0034204">
    <property type="term" value="P:lipid translocation"/>
    <property type="evidence" value="ECO:0007669"/>
    <property type="project" value="TreeGrafter"/>
</dbReference>
<dbReference type="AlphaFoldDB" id="A0A098EGS4"/>
<comment type="function">
    <text evidence="8 10 11">Involved in peptidoglycan biosynthesis. Transports lipid-linked peptidoglycan precursors from the inner to the outer leaflet of the cytoplasmic membrane.</text>
</comment>
<feature type="transmembrane region" description="Helical" evidence="10">
    <location>
        <begin position="83"/>
        <end position="106"/>
    </location>
</feature>
<keyword evidence="4 10" id="KW-0133">Cell shape</keyword>
<keyword evidence="10 11" id="KW-0961">Cell wall biogenesis/degradation</keyword>
<feature type="transmembrane region" description="Helical" evidence="10">
    <location>
        <begin position="346"/>
        <end position="368"/>
    </location>
</feature>
<gene>
    <name evidence="12" type="primary">mviN</name>
    <name evidence="10" type="synonym">murJ</name>
    <name evidence="12" type="ORF">ANAPHAGO_00768</name>
</gene>
<evidence type="ECO:0000256" key="2">
    <source>
        <dbReference type="ARBA" id="ARBA00022475"/>
    </source>
</evidence>
<evidence type="ECO:0000256" key="9">
    <source>
        <dbReference type="ARBA" id="ARBA00061532"/>
    </source>
</evidence>
<dbReference type="Pfam" id="PF03023">
    <property type="entry name" value="MurJ"/>
    <property type="match status" value="1"/>
</dbReference>
<feature type="transmembrane region" description="Helical" evidence="10">
    <location>
        <begin position="434"/>
        <end position="453"/>
    </location>
</feature>
<dbReference type="GO" id="GO:0005886">
    <property type="term" value="C:plasma membrane"/>
    <property type="evidence" value="ECO:0007669"/>
    <property type="project" value="UniProtKB-SubCell"/>
</dbReference>
<feature type="transmembrane region" description="Helical" evidence="10">
    <location>
        <begin position="126"/>
        <end position="147"/>
    </location>
</feature>
<dbReference type="GO" id="GO:0015648">
    <property type="term" value="F:lipid-linked peptidoglycan transporter activity"/>
    <property type="evidence" value="ECO:0007669"/>
    <property type="project" value="UniProtKB-UniRule"/>
</dbReference>
<sequence>MLKKIFAFSFITFFSRVLGLVRDALVAYHLGAQGLSDVFLAAFRLPNLFRAYFAEGSLSVSFVPQYSQKLSDPQEAQGFANQIFSLLFWFLTLFCLSLAIFTPQVLGTFAPGFLGSSYKFGLSVELTRIMLPYLLFVSLMSVIGGILQTHQCFYVTAAAPVILNSCIIISALLPHWFSPVYYFSVAVSTAAIIQFCLSVFIATRKKLSVKLVIPRRNKDMKIFAKRSCMSFFSGCMQQISIWINTIFASYIPGAISYFYYADRVNQLPQALVGISMSIVLMPTIAKLARSGDTCQMIEKQNSALDLGMTLIIPSAAILIASPEPVLMALLNYGQFDYWAIGNTVPVLAALAVSLPAFVISKILLLFFYARGEFTIPALFSVMSLGANALCAYLLMKVYGHVGIAIGGTIGTWSNAMLLLLYLKVNNLYAGCEALRIKLGYVFLSATSMVAVLIMGKTLLEPYFFLGPVVKIPVLILLMAAGISVYLGTLCVIFKQKVSIGDM</sequence>
<evidence type="ECO:0000256" key="8">
    <source>
        <dbReference type="ARBA" id="ARBA00060041"/>
    </source>
</evidence>
<dbReference type="NCBIfam" id="TIGR01695">
    <property type="entry name" value="murJ_mviN"/>
    <property type="match status" value="1"/>
</dbReference>
<dbReference type="EMBL" id="CCXQ01000142">
    <property type="protein sequence ID" value="CEG21007.1"/>
    <property type="molecule type" value="Genomic_DNA"/>
</dbReference>
<evidence type="ECO:0000256" key="3">
    <source>
        <dbReference type="ARBA" id="ARBA00022692"/>
    </source>
</evidence>
<dbReference type="InterPro" id="IPR004268">
    <property type="entry name" value="MurJ"/>
</dbReference>
<protein>
    <recommendedName>
        <fullName evidence="10">Probable lipid II flippase MurJ</fullName>
    </recommendedName>
</protein>
<keyword evidence="2 10" id="KW-1003">Cell membrane</keyword>
<dbReference type="CDD" id="cd13123">
    <property type="entry name" value="MATE_MurJ_like"/>
    <property type="match status" value="1"/>
</dbReference>
<dbReference type="PRINTS" id="PR01806">
    <property type="entry name" value="VIRFACTRMVIN"/>
</dbReference>
<comment type="subcellular location">
    <subcellularLocation>
        <location evidence="10">Cell inner membrane</location>
        <topology evidence="10">Multi-pass membrane protein</topology>
    </subcellularLocation>
    <subcellularLocation>
        <location evidence="1">Cell membrane</location>
        <topology evidence="1">Multi-pass membrane protein</topology>
    </subcellularLocation>
</comment>
<evidence type="ECO:0000256" key="1">
    <source>
        <dbReference type="ARBA" id="ARBA00004651"/>
    </source>
</evidence>
<dbReference type="PIRSF" id="PIRSF002869">
    <property type="entry name" value="MviN"/>
    <property type="match status" value="1"/>
</dbReference>
<feature type="transmembrane region" description="Helical" evidence="10">
    <location>
        <begin position="306"/>
        <end position="326"/>
    </location>
</feature>
<feature type="transmembrane region" description="Helical" evidence="10">
    <location>
        <begin position="473"/>
        <end position="493"/>
    </location>
</feature>
<dbReference type="GO" id="GO:0009252">
    <property type="term" value="P:peptidoglycan biosynthetic process"/>
    <property type="evidence" value="ECO:0007669"/>
    <property type="project" value="UniProtKB-UniRule"/>
</dbReference>
<dbReference type="Proteomes" id="UP000055047">
    <property type="component" value="Unassembled WGS sequence"/>
</dbReference>
<comment type="similarity">
    <text evidence="9 10 11">Belongs to the MurJ/MviN family.</text>
</comment>
<dbReference type="UniPathway" id="UPA00219"/>
<evidence type="ECO:0000256" key="7">
    <source>
        <dbReference type="ARBA" id="ARBA00023136"/>
    </source>
</evidence>
<accession>A0A098EGS4</accession>
<feature type="transmembrane region" description="Helical" evidence="10">
    <location>
        <begin position="180"/>
        <end position="202"/>
    </location>
</feature>
<feature type="transmembrane region" description="Helical" evidence="10">
    <location>
        <begin position="375"/>
        <end position="395"/>
    </location>
</feature>
<keyword evidence="10" id="KW-0997">Cell inner membrane</keyword>
<evidence type="ECO:0000256" key="4">
    <source>
        <dbReference type="ARBA" id="ARBA00022960"/>
    </source>
</evidence>
<feature type="transmembrane region" description="Helical" evidence="10">
    <location>
        <begin position="401"/>
        <end position="422"/>
    </location>
</feature>
<dbReference type="RefSeq" id="WP_060757964.1">
    <property type="nucleotide sequence ID" value="NZ_CCXQ01000142.1"/>
</dbReference>
<evidence type="ECO:0000313" key="13">
    <source>
        <dbReference type="Proteomes" id="UP000055047"/>
    </source>
</evidence>
<keyword evidence="6 10" id="KW-1133">Transmembrane helix</keyword>
<dbReference type="PANTHER" id="PTHR47019">
    <property type="entry name" value="LIPID II FLIPPASE MURJ"/>
    <property type="match status" value="1"/>
</dbReference>
<evidence type="ECO:0000256" key="11">
    <source>
        <dbReference type="PIRNR" id="PIRNR002869"/>
    </source>
</evidence>
<evidence type="ECO:0000256" key="5">
    <source>
        <dbReference type="ARBA" id="ARBA00022984"/>
    </source>
</evidence>
<evidence type="ECO:0000313" key="12">
    <source>
        <dbReference type="EMBL" id="CEG21007.1"/>
    </source>
</evidence>
<dbReference type="GO" id="GO:0071555">
    <property type="term" value="P:cell wall organization"/>
    <property type="evidence" value="ECO:0007669"/>
    <property type="project" value="UniProtKB-UniRule"/>
</dbReference>
<evidence type="ECO:0000256" key="10">
    <source>
        <dbReference type="HAMAP-Rule" id="MF_02078"/>
    </source>
</evidence>
<keyword evidence="5 10" id="KW-0573">Peptidoglycan synthesis</keyword>
<feature type="transmembrane region" description="Helical" evidence="10">
    <location>
        <begin position="154"/>
        <end position="174"/>
    </location>
</feature>
<feature type="transmembrane region" description="Helical" evidence="10">
    <location>
        <begin position="239"/>
        <end position="260"/>
    </location>
</feature>
<dbReference type="GO" id="GO:0008360">
    <property type="term" value="P:regulation of cell shape"/>
    <property type="evidence" value="ECO:0007669"/>
    <property type="project" value="UniProtKB-UniRule"/>
</dbReference>
<keyword evidence="3 10" id="KW-0812">Transmembrane</keyword>
<organism evidence="12 13">
    <name type="scientific">Anaplasma phagocytophilum</name>
    <name type="common">Ehrlichia phagocytophila</name>
    <dbReference type="NCBI Taxonomy" id="948"/>
    <lineage>
        <taxon>Bacteria</taxon>
        <taxon>Pseudomonadati</taxon>
        <taxon>Pseudomonadota</taxon>
        <taxon>Alphaproteobacteria</taxon>
        <taxon>Rickettsiales</taxon>
        <taxon>Anaplasmataceae</taxon>
        <taxon>Anaplasma</taxon>
        <taxon>phagocytophilum group</taxon>
    </lineage>
</organism>
<dbReference type="PANTHER" id="PTHR47019:SF1">
    <property type="entry name" value="LIPID II FLIPPASE MURJ"/>
    <property type="match status" value="1"/>
</dbReference>
<keyword evidence="7 10" id="KW-0472">Membrane</keyword>
<reference evidence="12 13" key="1">
    <citation type="submission" date="2014-09" db="EMBL/GenBank/DDBJ databases">
        <authorList>
            <person name="Loux Valentin"/>
            <person name="Dugat Thibaut"/>
        </authorList>
    </citation>
    <scope>NUCLEOTIDE SEQUENCE [LARGE SCALE GENOMIC DNA]</scope>
    <source>
        <strain evidence="12 13">BOV-10_179</strain>
    </source>
</reference>
<evidence type="ECO:0000256" key="6">
    <source>
        <dbReference type="ARBA" id="ARBA00022989"/>
    </source>
</evidence>